<evidence type="ECO:0000313" key="3">
    <source>
        <dbReference type="Proteomes" id="UP001153292"/>
    </source>
</evidence>
<reference evidence="2" key="1">
    <citation type="submission" date="2021-12" db="EMBL/GenBank/DDBJ databases">
        <authorList>
            <person name="King R."/>
        </authorList>
    </citation>
    <scope>NUCLEOTIDE SEQUENCE</scope>
</reference>
<evidence type="ECO:0000256" key="1">
    <source>
        <dbReference type="SAM" id="MobiDB-lite"/>
    </source>
</evidence>
<keyword evidence="3" id="KW-1185">Reference proteome</keyword>
<feature type="region of interest" description="Disordered" evidence="1">
    <location>
        <begin position="145"/>
        <end position="167"/>
    </location>
</feature>
<name>A0ABN8L549_CHISP</name>
<sequence length="354" mass="41066">MDPSSFINGVRRVAIKVKVKLTAQVVDHIPENVPFSKSIFKKSQLEKKGPVLPPEQVLFLTHNEILIELQSKHTGLLQLSRKCDHKLFKEIARTVFERLKHIMDSNMEYAKAPFVLSKAYRKSYPHFGDFQLILSTLHSIEDAAGSPRSQISEQELSKPPADLNDDQFTNENVKKTVQKYITRIEQKILEYVNGLKTEIEPQVASPEELAQNRVRVQFKKIVPYMNPILRQVMTQHFHGGRKPLTPNHQVRMKIYGEPFLPTRDHIGPIMDKCQAVKIIRSDYICNMVAFSTRYRHYLNLMALNGQAFGGARIFVRPARMEKMKMPPQLVKELEQKLKCNYEIPQDQDMEEWDE</sequence>
<protein>
    <recommendedName>
        <fullName evidence="4">RRM domain-containing protein</fullName>
    </recommendedName>
</protein>
<proteinExistence type="predicted"/>
<gene>
    <name evidence="2" type="ORF">CHILSU_LOCUS6964</name>
</gene>
<dbReference type="Proteomes" id="UP001153292">
    <property type="component" value="Chromosome 25"/>
</dbReference>
<evidence type="ECO:0000313" key="2">
    <source>
        <dbReference type="EMBL" id="CAH2987359.1"/>
    </source>
</evidence>
<evidence type="ECO:0008006" key="4">
    <source>
        <dbReference type="Google" id="ProtNLM"/>
    </source>
</evidence>
<dbReference type="EMBL" id="OU963918">
    <property type="protein sequence ID" value="CAH2987359.1"/>
    <property type="molecule type" value="Genomic_DNA"/>
</dbReference>
<organism evidence="2 3">
    <name type="scientific">Chilo suppressalis</name>
    <name type="common">Asiatic rice borer moth</name>
    <dbReference type="NCBI Taxonomy" id="168631"/>
    <lineage>
        <taxon>Eukaryota</taxon>
        <taxon>Metazoa</taxon>
        <taxon>Ecdysozoa</taxon>
        <taxon>Arthropoda</taxon>
        <taxon>Hexapoda</taxon>
        <taxon>Insecta</taxon>
        <taxon>Pterygota</taxon>
        <taxon>Neoptera</taxon>
        <taxon>Endopterygota</taxon>
        <taxon>Lepidoptera</taxon>
        <taxon>Glossata</taxon>
        <taxon>Ditrysia</taxon>
        <taxon>Pyraloidea</taxon>
        <taxon>Crambidae</taxon>
        <taxon>Crambinae</taxon>
        <taxon>Chilo</taxon>
    </lineage>
</organism>
<accession>A0ABN8L549</accession>